<organism evidence="1 2">
    <name type="scientific">Auriscalpium vulgare</name>
    <dbReference type="NCBI Taxonomy" id="40419"/>
    <lineage>
        <taxon>Eukaryota</taxon>
        <taxon>Fungi</taxon>
        <taxon>Dikarya</taxon>
        <taxon>Basidiomycota</taxon>
        <taxon>Agaricomycotina</taxon>
        <taxon>Agaricomycetes</taxon>
        <taxon>Russulales</taxon>
        <taxon>Auriscalpiaceae</taxon>
        <taxon>Auriscalpium</taxon>
    </lineage>
</organism>
<evidence type="ECO:0000313" key="2">
    <source>
        <dbReference type="Proteomes" id="UP000814033"/>
    </source>
</evidence>
<protein>
    <submittedName>
        <fullName evidence="1">Uncharacterized protein</fullName>
    </submittedName>
</protein>
<sequence length="127" mass="14773">LQQAGLSTKRVQKLAAERDPEIRADFICRISQYPATYLLPTDEVLKDDRTYARLWGRAPRRQWVQQHYPFVRKRRLLMVSTMALDEGIVASRVVEGSLTHDLFFEYLRDDVLPIMNAFPGPRSVILL</sequence>
<reference evidence="1" key="1">
    <citation type="submission" date="2021-02" db="EMBL/GenBank/DDBJ databases">
        <authorList>
            <consortium name="DOE Joint Genome Institute"/>
            <person name="Ahrendt S."/>
            <person name="Looney B.P."/>
            <person name="Miyauchi S."/>
            <person name="Morin E."/>
            <person name="Drula E."/>
            <person name="Courty P.E."/>
            <person name="Chicoki N."/>
            <person name="Fauchery L."/>
            <person name="Kohler A."/>
            <person name="Kuo A."/>
            <person name="Labutti K."/>
            <person name="Pangilinan J."/>
            <person name="Lipzen A."/>
            <person name="Riley R."/>
            <person name="Andreopoulos W."/>
            <person name="He G."/>
            <person name="Johnson J."/>
            <person name="Barry K.W."/>
            <person name="Grigoriev I.V."/>
            <person name="Nagy L."/>
            <person name="Hibbett D."/>
            <person name="Henrissat B."/>
            <person name="Matheny P.B."/>
            <person name="Labbe J."/>
            <person name="Martin F."/>
        </authorList>
    </citation>
    <scope>NUCLEOTIDE SEQUENCE</scope>
    <source>
        <strain evidence="1">FP105234-sp</strain>
    </source>
</reference>
<proteinExistence type="predicted"/>
<name>A0ACB8R2J4_9AGAM</name>
<accession>A0ACB8R2J4</accession>
<gene>
    <name evidence="1" type="ORF">FA95DRAFT_1464838</name>
</gene>
<keyword evidence="2" id="KW-1185">Reference proteome</keyword>
<dbReference type="EMBL" id="MU276599">
    <property type="protein sequence ID" value="KAI0038082.1"/>
    <property type="molecule type" value="Genomic_DNA"/>
</dbReference>
<dbReference type="Proteomes" id="UP000814033">
    <property type="component" value="Unassembled WGS sequence"/>
</dbReference>
<feature type="non-terminal residue" evidence="1">
    <location>
        <position position="1"/>
    </location>
</feature>
<feature type="non-terminal residue" evidence="1">
    <location>
        <position position="127"/>
    </location>
</feature>
<evidence type="ECO:0000313" key="1">
    <source>
        <dbReference type="EMBL" id="KAI0038082.1"/>
    </source>
</evidence>
<reference evidence="1" key="2">
    <citation type="journal article" date="2022" name="New Phytol.">
        <title>Evolutionary transition to the ectomycorrhizal habit in the genomes of a hyperdiverse lineage of mushroom-forming fungi.</title>
        <authorList>
            <person name="Looney B."/>
            <person name="Miyauchi S."/>
            <person name="Morin E."/>
            <person name="Drula E."/>
            <person name="Courty P.E."/>
            <person name="Kohler A."/>
            <person name="Kuo A."/>
            <person name="LaButti K."/>
            <person name="Pangilinan J."/>
            <person name="Lipzen A."/>
            <person name="Riley R."/>
            <person name="Andreopoulos W."/>
            <person name="He G."/>
            <person name="Johnson J."/>
            <person name="Nolan M."/>
            <person name="Tritt A."/>
            <person name="Barry K.W."/>
            <person name="Grigoriev I.V."/>
            <person name="Nagy L.G."/>
            <person name="Hibbett D."/>
            <person name="Henrissat B."/>
            <person name="Matheny P.B."/>
            <person name="Labbe J."/>
            <person name="Martin F.M."/>
        </authorList>
    </citation>
    <scope>NUCLEOTIDE SEQUENCE</scope>
    <source>
        <strain evidence="1">FP105234-sp</strain>
    </source>
</reference>
<comment type="caution">
    <text evidence="1">The sequence shown here is derived from an EMBL/GenBank/DDBJ whole genome shotgun (WGS) entry which is preliminary data.</text>
</comment>